<dbReference type="AlphaFoldDB" id="A0A1G9KUM9"/>
<protein>
    <submittedName>
        <fullName evidence="1">Uncharacterized protein</fullName>
    </submittedName>
</protein>
<accession>A0A1G9KUM9</accession>
<dbReference type="Proteomes" id="UP000199053">
    <property type="component" value="Unassembled WGS sequence"/>
</dbReference>
<proteinExistence type="predicted"/>
<reference evidence="2" key="1">
    <citation type="submission" date="2016-10" db="EMBL/GenBank/DDBJ databases">
        <authorList>
            <person name="Varghese N."/>
            <person name="Submissions S."/>
        </authorList>
    </citation>
    <scope>NUCLEOTIDE SEQUENCE [LARGE SCALE GENOMIC DNA]</scope>
    <source>
        <strain evidence="2">DSM 16995</strain>
    </source>
</reference>
<evidence type="ECO:0000313" key="2">
    <source>
        <dbReference type="Proteomes" id="UP000199053"/>
    </source>
</evidence>
<evidence type="ECO:0000313" key="1">
    <source>
        <dbReference type="EMBL" id="SDL53207.1"/>
    </source>
</evidence>
<sequence length="55" mass="6390">MTIQSTYHPPHTITPPIVNLISQISEVVGRLTVLIDNLKELRLRRINRFRNVIVL</sequence>
<organism evidence="1 2">
    <name type="scientific">Maridesulfovibrio ferrireducens</name>
    <dbReference type="NCBI Taxonomy" id="246191"/>
    <lineage>
        <taxon>Bacteria</taxon>
        <taxon>Pseudomonadati</taxon>
        <taxon>Thermodesulfobacteriota</taxon>
        <taxon>Desulfovibrionia</taxon>
        <taxon>Desulfovibrionales</taxon>
        <taxon>Desulfovibrionaceae</taxon>
        <taxon>Maridesulfovibrio</taxon>
    </lineage>
</organism>
<dbReference type="EMBL" id="FNGA01000005">
    <property type="protein sequence ID" value="SDL53207.1"/>
    <property type="molecule type" value="Genomic_DNA"/>
</dbReference>
<gene>
    <name evidence="1" type="ORF">SAMN05660337_3215</name>
</gene>
<dbReference type="STRING" id="246191.SAMN05660337_3215"/>
<keyword evidence="2" id="KW-1185">Reference proteome</keyword>
<name>A0A1G9KUM9_9BACT</name>